<comment type="subcellular location">
    <subcellularLocation>
        <location evidence="2">Cell membrane</location>
        <topology evidence="2">Multi-pass membrane protein</topology>
    </subcellularLocation>
</comment>
<evidence type="ECO:0000256" key="10">
    <source>
        <dbReference type="ARBA" id="ARBA00022963"/>
    </source>
</evidence>
<comment type="caution">
    <text evidence="25">The sequence shown here is derived from an EMBL/GenBank/DDBJ whole genome shotgun (WGS) entry which is preliminary data.</text>
</comment>
<protein>
    <recommendedName>
        <fullName evidence="20">Diacylglycerol lipase-beta</fullName>
        <ecNumber evidence="16">3.1.1.116</ecNumber>
    </recommendedName>
    <alternativeName>
        <fullName evidence="22">PUFA-specific triacylglycerol lipase</fullName>
    </alternativeName>
    <alternativeName>
        <fullName evidence="21">Sn1-specific diacylglycerol lipase beta</fullName>
    </alternativeName>
</protein>
<feature type="transmembrane region" description="Helical" evidence="23">
    <location>
        <begin position="102"/>
        <end position="120"/>
    </location>
</feature>
<evidence type="ECO:0000256" key="15">
    <source>
        <dbReference type="ARBA" id="ARBA00024531"/>
    </source>
</evidence>
<dbReference type="GO" id="GO:0005737">
    <property type="term" value="C:cytoplasm"/>
    <property type="evidence" value="ECO:0007669"/>
    <property type="project" value="TreeGrafter"/>
</dbReference>
<comment type="catalytic activity">
    <reaction evidence="18">
        <text>1,2,3-tri-(5Z,8Z,11Z,14Z-eicosatetraenoyl)-glycerol + H2O = 1,2-di-(5Z,8Z,11Z,14Z-eicosatetraenoyl)-glycerol + (5Z,8Z,11Z,14Z)-eicosatetraenoate + H(+)</text>
        <dbReference type="Rhea" id="RHEA:63432"/>
        <dbReference type="ChEBI" id="CHEBI:15377"/>
        <dbReference type="ChEBI" id="CHEBI:15378"/>
        <dbReference type="ChEBI" id="CHEBI:32395"/>
        <dbReference type="ChEBI" id="CHEBI:147308"/>
        <dbReference type="ChEBI" id="CHEBI:228166"/>
    </reaction>
    <physiologicalReaction direction="left-to-right" evidence="18">
        <dbReference type="Rhea" id="RHEA:63433"/>
    </physiologicalReaction>
</comment>
<evidence type="ECO:0000256" key="12">
    <source>
        <dbReference type="ARBA" id="ARBA00023098"/>
    </source>
</evidence>
<evidence type="ECO:0000256" key="22">
    <source>
        <dbReference type="ARBA" id="ARBA00083401"/>
    </source>
</evidence>
<sequence>MPGLVLFGRRWAIGSDDFVLPGAFELFVRVVWWIGILVLYTVHKGQFDCAGGGLLHSYLLVLLVLLAAIICALSAIVCISMRGTISNPGPRKSLPKLLYTRLLLYLPEFIWAVVGAVWVSDNRVHCEKTVMSVIFGTVVASWIIIVFTIIGVIIVFDPLGGKKTVYLTDGVSRNLESSQSGQLLYNVKSTATRVWEKRIRLLCCCIVQDDDHRVAFTSIAELFRTYFSDTDLVPSDIAAGLTLLHQEQDKMESCPKEPEEVLCHSPSSPVTDDLDVEVENAAHYMHFAAAAYGWPYYIYTNPFTALCKLNADCCRNRPTDSDITGSDRHNFHFGSILQITGLQYRDFIHISFHNKIYEIPFFVALDHKKEAIVVAVRGTLSFEDILTDLSADCEDLTLEDVLENGFVHKGITQAANYIYRKLINDGILNQAFTIAPEYKLVIVGHSLGGGTASILAIMLRNSFPTLKCYAFSPPGGLLSKSLADYTKHFIVSVIVGKDLVARLSMPNMEDLKRRIVRIVANCNRPKYQILLRGCWYEVFGGDPDNFPTELDGRNQDLTQPLLAEESLMVHRSPSYSALEDDAHLNSPPQYPHLYLPGKIIHIVEESSSKRLCSSDIKYTASWSKETVFSSILISPKMVTDHMPDVVLKALNSLAQEHGACISC</sequence>
<reference evidence="25 26" key="1">
    <citation type="submission" date="2019-09" db="EMBL/GenBank/DDBJ databases">
        <title>Bird 10,000 Genomes (B10K) Project - Family phase.</title>
        <authorList>
            <person name="Zhang G."/>
        </authorList>
    </citation>
    <scope>NUCLEOTIDE SEQUENCE [LARGE SCALE GENOMIC DNA]</scope>
    <source>
        <strain evidence="25">B10K-MSB-42743</strain>
        <tissue evidence="25">Heart</tissue>
    </source>
</reference>
<keyword evidence="6 23" id="KW-0812">Transmembrane</keyword>
<accession>A0A7K4KEC1</accession>
<evidence type="ECO:0000256" key="17">
    <source>
        <dbReference type="ARBA" id="ARBA00051030"/>
    </source>
</evidence>
<dbReference type="InterPro" id="IPR002921">
    <property type="entry name" value="Fungal_lipase-type"/>
</dbReference>
<evidence type="ECO:0000256" key="13">
    <source>
        <dbReference type="ARBA" id="ARBA00023136"/>
    </source>
</evidence>
<evidence type="ECO:0000256" key="21">
    <source>
        <dbReference type="ARBA" id="ARBA00082880"/>
    </source>
</evidence>
<dbReference type="GO" id="GO:0019369">
    <property type="term" value="P:arachidonate metabolic process"/>
    <property type="evidence" value="ECO:0007669"/>
    <property type="project" value="TreeGrafter"/>
</dbReference>
<name>A0A7K4KEC1_9AVES</name>
<evidence type="ECO:0000256" key="7">
    <source>
        <dbReference type="ARBA" id="ARBA00022723"/>
    </source>
</evidence>
<organism evidence="25 26">
    <name type="scientific">Crypturellus soui</name>
    <dbReference type="NCBI Taxonomy" id="458187"/>
    <lineage>
        <taxon>Eukaryota</taxon>
        <taxon>Metazoa</taxon>
        <taxon>Chordata</taxon>
        <taxon>Craniata</taxon>
        <taxon>Vertebrata</taxon>
        <taxon>Euteleostomi</taxon>
        <taxon>Archelosauria</taxon>
        <taxon>Archosauria</taxon>
        <taxon>Dinosauria</taxon>
        <taxon>Saurischia</taxon>
        <taxon>Theropoda</taxon>
        <taxon>Coelurosauria</taxon>
        <taxon>Aves</taxon>
        <taxon>Palaeognathae</taxon>
        <taxon>Tinamiformes</taxon>
        <taxon>Tinamidae</taxon>
        <taxon>Crypturellus</taxon>
    </lineage>
</organism>
<keyword evidence="8" id="KW-0378">Hydrolase</keyword>
<evidence type="ECO:0000256" key="23">
    <source>
        <dbReference type="SAM" id="Phobius"/>
    </source>
</evidence>
<dbReference type="EMBL" id="VWPX01009667">
    <property type="protein sequence ID" value="NWI14306.1"/>
    <property type="molecule type" value="Genomic_DNA"/>
</dbReference>
<evidence type="ECO:0000256" key="8">
    <source>
        <dbReference type="ARBA" id="ARBA00022801"/>
    </source>
</evidence>
<evidence type="ECO:0000256" key="5">
    <source>
        <dbReference type="ARBA" id="ARBA00022553"/>
    </source>
</evidence>
<feature type="transmembrane region" description="Helical" evidence="23">
    <location>
        <begin position="18"/>
        <end position="43"/>
    </location>
</feature>
<dbReference type="GO" id="GO:0004806">
    <property type="term" value="F:triacylglycerol lipase activity"/>
    <property type="evidence" value="ECO:0007669"/>
    <property type="project" value="UniProtKB-EC"/>
</dbReference>
<evidence type="ECO:0000259" key="24">
    <source>
        <dbReference type="Pfam" id="PF01764"/>
    </source>
</evidence>
<evidence type="ECO:0000256" key="16">
    <source>
        <dbReference type="ARBA" id="ARBA00026104"/>
    </source>
</evidence>
<keyword evidence="26" id="KW-1185">Reference proteome</keyword>
<keyword evidence="12" id="KW-0443">Lipid metabolism</keyword>
<keyword evidence="11 23" id="KW-1133">Transmembrane helix</keyword>
<gene>
    <name evidence="25" type="primary">Daglb</name>
    <name evidence="25" type="ORF">CRYSOU_R02057</name>
</gene>
<proteinExistence type="inferred from homology"/>
<dbReference type="GO" id="GO:0005886">
    <property type="term" value="C:plasma membrane"/>
    <property type="evidence" value="ECO:0007669"/>
    <property type="project" value="UniProtKB-SubCell"/>
</dbReference>
<evidence type="ECO:0000256" key="14">
    <source>
        <dbReference type="ARBA" id="ARBA00023369"/>
    </source>
</evidence>
<comment type="catalytic activity">
    <reaction evidence="15">
        <text>a 1,2-diacyl-sn-glycerol + H2O = a 2-acylglycerol + a fatty acid + H(+)</text>
        <dbReference type="Rhea" id="RHEA:33275"/>
        <dbReference type="ChEBI" id="CHEBI:15377"/>
        <dbReference type="ChEBI" id="CHEBI:15378"/>
        <dbReference type="ChEBI" id="CHEBI:17389"/>
        <dbReference type="ChEBI" id="CHEBI:17815"/>
        <dbReference type="ChEBI" id="CHEBI:28868"/>
        <dbReference type="EC" id="3.1.1.116"/>
    </reaction>
    <physiologicalReaction direction="left-to-right" evidence="15">
        <dbReference type="Rhea" id="RHEA:33276"/>
    </physiologicalReaction>
</comment>
<keyword evidence="13 23" id="KW-0472">Membrane</keyword>
<comment type="similarity">
    <text evidence="3">Belongs to the AB hydrolase superfamily. Lipase family.</text>
</comment>
<dbReference type="GO" id="GO:0022008">
    <property type="term" value="P:neurogenesis"/>
    <property type="evidence" value="ECO:0007669"/>
    <property type="project" value="TreeGrafter"/>
</dbReference>
<keyword evidence="10" id="KW-0442">Lipid degradation</keyword>
<dbReference type="EC" id="3.1.1.116" evidence="16"/>
<evidence type="ECO:0000256" key="6">
    <source>
        <dbReference type="ARBA" id="ARBA00022692"/>
    </source>
</evidence>
<comment type="catalytic activity">
    <reaction evidence="14">
        <text>a triacylglycerol + H2O = a diacylglycerol + a fatty acid + H(+)</text>
        <dbReference type="Rhea" id="RHEA:12044"/>
        <dbReference type="ChEBI" id="CHEBI:15377"/>
        <dbReference type="ChEBI" id="CHEBI:15378"/>
        <dbReference type="ChEBI" id="CHEBI:17855"/>
        <dbReference type="ChEBI" id="CHEBI:18035"/>
        <dbReference type="ChEBI" id="CHEBI:28868"/>
        <dbReference type="EC" id="3.1.1.3"/>
    </reaction>
    <physiologicalReaction direction="left-to-right" evidence="14">
        <dbReference type="Rhea" id="RHEA:12045"/>
    </physiologicalReaction>
</comment>
<dbReference type="InterPro" id="IPR029058">
    <property type="entry name" value="AB_hydrolase_fold"/>
</dbReference>
<dbReference type="Gene3D" id="3.40.50.1820">
    <property type="entry name" value="alpha/beta hydrolase"/>
    <property type="match status" value="1"/>
</dbReference>
<evidence type="ECO:0000256" key="11">
    <source>
        <dbReference type="ARBA" id="ARBA00022989"/>
    </source>
</evidence>
<feature type="transmembrane region" description="Helical" evidence="23">
    <location>
        <begin position="132"/>
        <end position="156"/>
    </location>
</feature>
<dbReference type="GO" id="GO:0046340">
    <property type="term" value="P:diacylglycerol catabolic process"/>
    <property type="evidence" value="ECO:0007669"/>
    <property type="project" value="TreeGrafter"/>
</dbReference>
<feature type="transmembrane region" description="Helical" evidence="23">
    <location>
        <begin position="55"/>
        <end position="81"/>
    </location>
</feature>
<feature type="non-terminal residue" evidence="25">
    <location>
        <position position="1"/>
    </location>
</feature>
<keyword evidence="9" id="KW-0106">Calcium</keyword>
<dbReference type="Proteomes" id="UP000545332">
    <property type="component" value="Unassembled WGS sequence"/>
</dbReference>
<comment type="cofactor">
    <cofactor evidence="1">
        <name>Ca(2+)</name>
        <dbReference type="ChEBI" id="CHEBI:29108"/>
    </cofactor>
</comment>
<keyword evidence="5" id="KW-0597">Phosphoprotein</keyword>
<feature type="domain" description="Fungal lipase-type" evidence="24">
    <location>
        <begin position="373"/>
        <end position="505"/>
    </location>
</feature>
<evidence type="ECO:0000256" key="1">
    <source>
        <dbReference type="ARBA" id="ARBA00001913"/>
    </source>
</evidence>
<dbReference type="GO" id="GO:0046872">
    <property type="term" value="F:metal ion binding"/>
    <property type="evidence" value="ECO:0007669"/>
    <property type="project" value="UniProtKB-KW"/>
</dbReference>
<evidence type="ECO:0000256" key="18">
    <source>
        <dbReference type="ARBA" id="ARBA00052740"/>
    </source>
</evidence>
<dbReference type="OrthoDB" id="438440at2759"/>
<dbReference type="PANTHER" id="PTHR45792">
    <property type="entry name" value="DIACYLGLYCEROL LIPASE HOMOLOG-RELATED"/>
    <property type="match status" value="1"/>
</dbReference>
<keyword evidence="7" id="KW-0479">Metal-binding</keyword>
<evidence type="ECO:0000256" key="20">
    <source>
        <dbReference type="ARBA" id="ARBA00069149"/>
    </source>
</evidence>
<dbReference type="GO" id="GO:0047372">
    <property type="term" value="F:monoacylglycerol lipase activity"/>
    <property type="evidence" value="ECO:0007669"/>
    <property type="project" value="UniProtKB-ARBA"/>
</dbReference>
<evidence type="ECO:0000256" key="19">
    <source>
        <dbReference type="ARBA" id="ARBA00056838"/>
    </source>
</evidence>
<evidence type="ECO:0000256" key="3">
    <source>
        <dbReference type="ARBA" id="ARBA00010701"/>
    </source>
</evidence>
<keyword evidence="4" id="KW-1003">Cell membrane</keyword>
<feature type="non-terminal residue" evidence="25">
    <location>
        <position position="663"/>
    </location>
</feature>
<dbReference type="PANTHER" id="PTHR45792:SF2">
    <property type="entry name" value="DIACYLGLYCEROL LIPASE-BETA"/>
    <property type="match status" value="1"/>
</dbReference>
<evidence type="ECO:0000256" key="9">
    <source>
        <dbReference type="ARBA" id="ARBA00022837"/>
    </source>
</evidence>
<dbReference type="FunFam" id="3.40.50.1820:FF:000064">
    <property type="entry name" value="Sn1-specific diacylglycerol lipase beta"/>
    <property type="match status" value="1"/>
</dbReference>
<comment type="catalytic activity">
    <reaction evidence="17">
        <text>1,2,3-(4Z,7Z,10Z,13Z,16Z,19Z-docosahexaenoyl)-glycerol + H2O = 1,2-di-(4Z,7Z,10Z,13Z,16Z,19Z-docosahexaenoyl)-glycerol + (4Z,7Z,10Z,13Z,16Z,19Z)-docosahexaenoate + H(+)</text>
        <dbReference type="Rhea" id="RHEA:63436"/>
        <dbReference type="ChEBI" id="CHEBI:15377"/>
        <dbReference type="ChEBI" id="CHEBI:15378"/>
        <dbReference type="ChEBI" id="CHEBI:77016"/>
        <dbReference type="ChEBI" id="CHEBI:147311"/>
        <dbReference type="ChEBI" id="CHEBI:228170"/>
    </reaction>
</comment>
<dbReference type="Pfam" id="PF01764">
    <property type="entry name" value="Lipase_3"/>
    <property type="match status" value="1"/>
</dbReference>
<evidence type="ECO:0000313" key="25">
    <source>
        <dbReference type="EMBL" id="NWI14306.1"/>
    </source>
</evidence>
<dbReference type="AlphaFoldDB" id="A0A7K4KEC1"/>
<dbReference type="CDD" id="cd00519">
    <property type="entry name" value="Lipase_3"/>
    <property type="match status" value="1"/>
</dbReference>
<dbReference type="InterPro" id="IPR052214">
    <property type="entry name" value="DAG_Lipase-Related"/>
</dbReference>
<comment type="function">
    <text evidence="19">Lipase that catalyzes the hydrolysis of arachidonic acid (AA)-esterified diacylglycerols (DAGs) to produce the principal endocannabinoid, 2-arachidonoylglycerol (2-AG) which can be further cleaved by downstream enzymes to release arachidonic acid (AA) for cyclooxygenase (COX)-mediated eicosanoid production. Preferentially hydrolyzes DAGs at the sn-1 position in a calcium-dependent manner and has negligible activity against other lipids including monoacylglycerols and phospholipids. Plays a key role in the regulation of 2-AG and AA pools utilized by COX1/2 to generate lipid mediators of macrophage and microglia inflammatory responses. Also functions as a polyunsaturated fatty acids-specific triacylglycerol lipase in macrophages. Plays an important role to support the metabolic and signaling demands of macrophages.</text>
</comment>
<dbReference type="SUPFAM" id="SSF53474">
    <property type="entry name" value="alpha/beta-Hydrolases"/>
    <property type="match status" value="1"/>
</dbReference>
<evidence type="ECO:0000313" key="26">
    <source>
        <dbReference type="Proteomes" id="UP000545332"/>
    </source>
</evidence>
<evidence type="ECO:0000256" key="2">
    <source>
        <dbReference type="ARBA" id="ARBA00004651"/>
    </source>
</evidence>
<evidence type="ECO:0000256" key="4">
    <source>
        <dbReference type="ARBA" id="ARBA00022475"/>
    </source>
</evidence>